<dbReference type="AlphaFoldDB" id="A0A1N7DVK5"/>
<dbReference type="KEGG" id="hda:BB347_05945"/>
<accession>A0A1N7DVK5</accession>
<evidence type="ECO:0000313" key="5">
    <source>
        <dbReference type="Proteomes" id="UP000187321"/>
    </source>
</evidence>
<organism evidence="3 4">
    <name type="scientific">Natronorubrum daqingense</name>
    <dbReference type="NCBI Taxonomy" id="588898"/>
    <lineage>
        <taxon>Archaea</taxon>
        <taxon>Methanobacteriati</taxon>
        <taxon>Methanobacteriota</taxon>
        <taxon>Stenosarchaea group</taxon>
        <taxon>Halobacteria</taxon>
        <taxon>Halobacteriales</taxon>
        <taxon>Natrialbaceae</taxon>
        <taxon>Natronorubrum</taxon>
    </lineage>
</organism>
<keyword evidence="4" id="KW-1185">Reference proteome</keyword>
<reference evidence="2 5" key="1">
    <citation type="submission" date="2017-01" db="EMBL/GenBank/DDBJ databases">
        <title>Complete genome sequence of Haloterrigena daqingensis type strain (JX313T).</title>
        <authorList>
            <person name="Shuang W."/>
        </authorList>
    </citation>
    <scope>NUCLEOTIDE SEQUENCE [LARGE SCALE GENOMIC DNA]</scope>
    <source>
        <strain evidence="2 5">JX313</strain>
    </source>
</reference>
<dbReference type="Proteomes" id="UP000187321">
    <property type="component" value="Chromosome"/>
</dbReference>
<sequence>MNRRGVLLGSVSLVGVPGCVDNLSEGTSDTGSEGDSDDFDEDYSRAEGTTMVEVDVDSDFDETVALETDCRTERFKIDSEEEFGVQREEDAESCSFEICIDGETAYEGSVGGPDFYQVEVTENGEIRSAVDTI</sequence>
<evidence type="ECO:0000313" key="4">
    <source>
        <dbReference type="Proteomes" id="UP000185687"/>
    </source>
</evidence>
<dbReference type="STRING" id="588898.BB347_05945"/>
<evidence type="ECO:0000313" key="3">
    <source>
        <dbReference type="EMBL" id="SIR79864.1"/>
    </source>
</evidence>
<dbReference type="Proteomes" id="UP000185687">
    <property type="component" value="Unassembled WGS sequence"/>
</dbReference>
<dbReference type="RefSeq" id="WP_076581972.1">
    <property type="nucleotide sequence ID" value="NZ_CP019327.1"/>
</dbReference>
<feature type="region of interest" description="Disordered" evidence="1">
    <location>
        <begin position="22"/>
        <end position="42"/>
    </location>
</feature>
<proteinExistence type="predicted"/>
<gene>
    <name evidence="2" type="ORF">BB347_05945</name>
    <name evidence="3" type="ORF">SAMN05421809_2271</name>
</gene>
<dbReference type="EMBL" id="CP019327">
    <property type="protein sequence ID" value="APX96202.1"/>
    <property type="molecule type" value="Genomic_DNA"/>
</dbReference>
<protein>
    <submittedName>
        <fullName evidence="3">Uncharacterized protein</fullName>
    </submittedName>
</protein>
<evidence type="ECO:0000256" key="1">
    <source>
        <dbReference type="SAM" id="MobiDB-lite"/>
    </source>
</evidence>
<evidence type="ECO:0000313" key="2">
    <source>
        <dbReference type="EMBL" id="APX96202.1"/>
    </source>
</evidence>
<reference evidence="3 4" key="2">
    <citation type="submission" date="2017-01" db="EMBL/GenBank/DDBJ databases">
        <authorList>
            <person name="Mah S.A."/>
            <person name="Swanson W.J."/>
            <person name="Moy G.W."/>
            <person name="Vacquier V.D."/>
        </authorList>
    </citation>
    <scope>NUCLEOTIDE SEQUENCE [LARGE SCALE GENOMIC DNA]</scope>
    <source>
        <strain evidence="3 4">CGMCC 1.8909</strain>
    </source>
</reference>
<feature type="compositionally biased region" description="Acidic residues" evidence="1">
    <location>
        <begin position="32"/>
        <end position="41"/>
    </location>
</feature>
<dbReference type="GeneID" id="30955466"/>
<name>A0A1N7DVK5_9EURY</name>
<dbReference type="EMBL" id="FTNP01000003">
    <property type="protein sequence ID" value="SIR79864.1"/>
    <property type="molecule type" value="Genomic_DNA"/>
</dbReference>
<dbReference type="OrthoDB" id="292923at2157"/>